<dbReference type="InterPro" id="IPR054331">
    <property type="entry name" value="LiaF_TM"/>
</dbReference>
<dbReference type="Proteomes" id="UP000239047">
    <property type="component" value="Unassembled WGS sequence"/>
</dbReference>
<keyword evidence="5" id="KW-1185">Reference proteome</keyword>
<feature type="domain" description="LiaF transmembrane" evidence="3">
    <location>
        <begin position="13"/>
        <end position="114"/>
    </location>
</feature>
<accession>A0A2S5GH70</accession>
<evidence type="ECO:0000259" key="2">
    <source>
        <dbReference type="Pfam" id="PF09922"/>
    </source>
</evidence>
<feature type="transmembrane region" description="Helical" evidence="1">
    <location>
        <begin position="70"/>
        <end position="88"/>
    </location>
</feature>
<reference evidence="4 5" key="1">
    <citation type="submission" date="2018-02" db="EMBL/GenBank/DDBJ databases">
        <title>Jeotgalibacillus proteolyticum sp. nov. a protease producing bacterium isolated from ocean sediments of Laizhou Bay.</title>
        <authorList>
            <person name="Li Y."/>
        </authorList>
    </citation>
    <scope>NUCLEOTIDE SEQUENCE [LARGE SCALE GENOMIC DNA]</scope>
    <source>
        <strain evidence="4 5">22-7</strain>
    </source>
</reference>
<keyword evidence="1" id="KW-1133">Transmembrane helix</keyword>
<comment type="caution">
    <text evidence="4">The sequence shown here is derived from an EMBL/GenBank/DDBJ whole genome shotgun (WGS) entry which is preliminary data.</text>
</comment>
<dbReference type="InterPro" id="IPR047793">
    <property type="entry name" value="LiaF_C"/>
</dbReference>
<dbReference type="GO" id="GO:0016020">
    <property type="term" value="C:membrane"/>
    <property type="evidence" value="ECO:0007669"/>
    <property type="project" value="InterPro"/>
</dbReference>
<evidence type="ECO:0000313" key="4">
    <source>
        <dbReference type="EMBL" id="PPA72400.1"/>
    </source>
</evidence>
<keyword evidence="1" id="KW-0472">Membrane</keyword>
<evidence type="ECO:0000259" key="3">
    <source>
        <dbReference type="Pfam" id="PF22570"/>
    </source>
</evidence>
<feature type="transmembrane region" description="Helical" evidence="1">
    <location>
        <begin position="12"/>
        <end position="30"/>
    </location>
</feature>
<organism evidence="4 5">
    <name type="scientific">Jeotgalibacillus proteolyticus</name>
    <dbReference type="NCBI Taxonomy" id="2082395"/>
    <lineage>
        <taxon>Bacteria</taxon>
        <taxon>Bacillati</taxon>
        <taxon>Bacillota</taxon>
        <taxon>Bacilli</taxon>
        <taxon>Bacillales</taxon>
        <taxon>Caryophanaceae</taxon>
        <taxon>Jeotgalibacillus</taxon>
    </lineage>
</organism>
<dbReference type="Pfam" id="PF22570">
    <property type="entry name" value="LiaF-TM"/>
    <property type="match status" value="1"/>
</dbReference>
<gene>
    <name evidence="4" type="ORF">C4B60_03215</name>
</gene>
<dbReference type="NCBIfam" id="NF040535">
    <property type="entry name" value="LiaF_C_term"/>
    <property type="match status" value="1"/>
</dbReference>
<feature type="domain" description="Cell wall-active antibiotics response LiaF-like C-terminal" evidence="2">
    <location>
        <begin position="145"/>
        <end position="257"/>
    </location>
</feature>
<evidence type="ECO:0000256" key="1">
    <source>
        <dbReference type="SAM" id="Phobius"/>
    </source>
</evidence>
<name>A0A2S5GH70_9BACL</name>
<dbReference type="InterPro" id="IPR016975">
    <property type="entry name" value="Cell_wall_LiaF"/>
</dbReference>
<sequence>MESGSSRQWGCASILLIFGILLLLLNLNILELGDQSFFSFVIPLILLFWGLSFLGRYVKNRRSGLFRGSFLTIYGGLLTTSFLGYAEFAYDDWWRLWPLLLIVLAVSIFSPKRKIYFTYDSDKSKYDTVKESNAGKIIRTKGFTVGNVQYTDDNWALGDMRMHQGVGNYYIDLSKAYVPEGESIIHLSGWVGNIKMVIPEDLSVKINAAVTVGEINVFNNRPVNKAGNQLSFKSADYDDAYKKVSIKVSVNAGSVRITHV</sequence>
<feature type="transmembrane region" description="Helical" evidence="1">
    <location>
        <begin position="94"/>
        <end position="111"/>
    </location>
</feature>
<dbReference type="Pfam" id="PF09922">
    <property type="entry name" value="LiaF-like_C"/>
    <property type="match status" value="1"/>
</dbReference>
<feature type="transmembrane region" description="Helical" evidence="1">
    <location>
        <begin position="36"/>
        <end position="58"/>
    </location>
</feature>
<dbReference type="PIRSF" id="PIRSF031509">
    <property type="entry name" value="Cell_wall_LiaF/YvqF"/>
    <property type="match status" value="1"/>
</dbReference>
<evidence type="ECO:0000313" key="5">
    <source>
        <dbReference type="Proteomes" id="UP000239047"/>
    </source>
</evidence>
<keyword evidence="1" id="KW-0812">Transmembrane</keyword>
<dbReference type="EMBL" id="PREZ01000001">
    <property type="protein sequence ID" value="PPA72400.1"/>
    <property type="molecule type" value="Genomic_DNA"/>
</dbReference>
<proteinExistence type="predicted"/>
<dbReference type="AlphaFoldDB" id="A0A2S5GH70"/>
<dbReference type="InterPro" id="IPR024425">
    <property type="entry name" value="LiaF-like_C"/>
</dbReference>
<protein>
    <submittedName>
        <fullName evidence="4">Uncharacterized protein</fullName>
    </submittedName>
</protein>